<dbReference type="EMBL" id="JAUTXU010000030">
    <property type="protein sequence ID" value="KAK3718739.1"/>
    <property type="molecule type" value="Genomic_DNA"/>
</dbReference>
<name>A0ACC3NL75_9PEZI</name>
<keyword evidence="2" id="KW-1185">Reference proteome</keyword>
<organism evidence="1 2">
    <name type="scientific">Vermiconidia calcicola</name>
    <dbReference type="NCBI Taxonomy" id="1690605"/>
    <lineage>
        <taxon>Eukaryota</taxon>
        <taxon>Fungi</taxon>
        <taxon>Dikarya</taxon>
        <taxon>Ascomycota</taxon>
        <taxon>Pezizomycotina</taxon>
        <taxon>Dothideomycetes</taxon>
        <taxon>Dothideomycetidae</taxon>
        <taxon>Mycosphaerellales</taxon>
        <taxon>Extremaceae</taxon>
        <taxon>Vermiconidia</taxon>
    </lineage>
</organism>
<evidence type="ECO:0000313" key="2">
    <source>
        <dbReference type="Proteomes" id="UP001281147"/>
    </source>
</evidence>
<reference evidence="1" key="1">
    <citation type="submission" date="2023-07" db="EMBL/GenBank/DDBJ databases">
        <title>Black Yeasts Isolated from many extreme environments.</title>
        <authorList>
            <person name="Coleine C."/>
            <person name="Stajich J.E."/>
            <person name="Selbmann L."/>
        </authorList>
    </citation>
    <scope>NUCLEOTIDE SEQUENCE</scope>
    <source>
        <strain evidence="1">CCFEE 5714</strain>
    </source>
</reference>
<evidence type="ECO:0000313" key="1">
    <source>
        <dbReference type="EMBL" id="KAK3718739.1"/>
    </source>
</evidence>
<comment type="caution">
    <text evidence="1">The sequence shown here is derived from an EMBL/GenBank/DDBJ whole genome shotgun (WGS) entry which is preliminary data.</text>
</comment>
<dbReference type="Proteomes" id="UP001281147">
    <property type="component" value="Unassembled WGS sequence"/>
</dbReference>
<sequence>MEKSKSGIAKAEPKATPSQTADEQHSDSGLETLPPDVRRMLLSILDLQQVSALIHASPVYYQQYLVDRKYLLCRSLEQTLGSVTVDAFAVHLFATQKSEVKRDVPGFLESYSENTLQRCLPLGDKLTVDEAISMAAFHSRLVTPLAEYYADRMLEIFAKEADTGPPGSMDEAELTNTEVMRLTRAIYRFQLLSQLADPVDRAIRASRQANVKALLDILEPWEIEELFSFYQFAEMKYEYVLVDVCWDLHPNNPRFDDQDRPPTPEGACDLENSLDRSQSVEGLTLRGLPLLHKVIFKIKDHADLVSTMQENITRSYIPFNALEGVLGETEQLQRNWNNPTERDRLQEARAELPFRGDGEADAPPLAWTLMWSGTYSNLYGHYISDGMRRWGYVFWDAATMESKGADELLKRQWHDEWEVDPRDSW</sequence>
<accession>A0ACC3NL75</accession>
<proteinExistence type="predicted"/>
<gene>
    <name evidence="1" type="ORF">LTR37_004958</name>
</gene>
<protein>
    <submittedName>
        <fullName evidence="1">Uncharacterized protein</fullName>
    </submittedName>
</protein>